<evidence type="ECO:0000313" key="3">
    <source>
        <dbReference type="RefSeq" id="XP_018856552.1"/>
    </source>
</evidence>
<sequence>MTTGMVHDQKHIEKQMGCMAGFLQIFDRNQILTGKRLYSNKRLPPSSAMDSTPESNNSMASPEMSGELEKQQQARVAPSPERPNQSQLPELRSPAPEIATPADTPTKSPLPFPILELKEGTRSSWKFSREAPRLSLDSRAVVDAKGSLKPREIRTNAAFLSSNRCEEGAEDGDKHRKSPSVIARLMGLEALADSDTEPAKKAELRRSASESRVSRDLFQHRFVEGSNSFNFQLRQIQQPNLQSSISSNVIEEHVTNERYGFAHRRVDSREYGVQNVRSGAARPAPNRGMGQRKSFFDSEDFFPETKQGVSIYGEIEKRLKMRGIDEPSQDFETLKHILEALQLKGLLRSKKPLNQMNHRNFVYDHRSLESPIVVMKPAARSSANRPGRSGNDSPPSSFRSKAGVRRHVNETLPALSPRRDRPEVDRNARYQTRERNASSSPTRIQSENGLRSPSRRGALTVETRRKLGTPNTMDSVENRRVSPVRSPKASARRVGSDQAMTNRSPRMKKPTAEIYPKEEKVFTPPEEESSSTTVTSESSISTCSQTDTERGKAEDYREGRSLLERCDKLLHSIAEITATELQPSPVSVLDSSFYKDESLSPSPILKRRSIEFQDQPIELEDDVWSLPTSWLESNSEDKPGDGDFVYVSEIVRASSYLPDDSDVFQLLEKQQYLKGKDTSKVSRLRRRLIFDTINEILDRNRQLPPWKSNSWANCSISLRQVWSEFRRIREIGDASEDLFEVICGVLRKDFMVDGSSGWVDRPIEMSESVLDVERLIFKDLIGETIRDLAAFSGNCDNVAAPRRRLVF</sequence>
<dbReference type="Proteomes" id="UP000235220">
    <property type="component" value="Chromosome 11"/>
</dbReference>
<dbReference type="GeneID" id="109018819"/>
<dbReference type="Pfam" id="PF14309">
    <property type="entry name" value="DUF4378"/>
    <property type="match status" value="1"/>
</dbReference>
<dbReference type="PANTHER" id="PTHR31680:SF12">
    <property type="entry name" value="OS11G0587300 PROTEIN"/>
    <property type="match status" value="1"/>
</dbReference>
<protein>
    <submittedName>
        <fullName evidence="3">Protein LONGIFOLIA 1</fullName>
    </submittedName>
</protein>
<keyword evidence="2" id="KW-1185">Reference proteome</keyword>
<feature type="region of interest" description="Disordered" evidence="1">
    <location>
        <begin position="38"/>
        <end position="113"/>
    </location>
</feature>
<gene>
    <name evidence="3" type="primary">LOC109018819</name>
</gene>
<organism evidence="2 3">
    <name type="scientific">Juglans regia</name>
    <name type="common">English walnut</name>
    <dbReference type="NCBI Taxonomy" id="51240"/>
    <lineage>
        <taxon>Eukaryota</taxon>
        <taxon>Viridiplantae</taxon>
        <taxon>Streptophyta</taxon>
        <taxon>Embryophyta</taxon>
        <taxon>Tracheophyta</taxon>
        <taxon>Spermatophyta</taxon>
        <taxon>Magnoliopsida</taxon>
        <taxon>eudicotyledons</taxon>
        <taxon>Gunneridae</taxon>
        <taxon>Pentapetalae</taxon>
        <taxon>rosids</taxon>
        <taxon>fabids</taxon>
        <taxon>Fagales</taxon>
        <taxon>Juglandaceae</taxon>
        <taxon>Juglans</taxon>
    </lineage>
</organism>
<dbReference type="STRING" id="51240.A0A2I4HKE6"/>
<dbReference type="Pfam" id="PF14383">
    <property type="entry name" value="VARLMGL"/>
    <property type="match status" value="1"/>
</dbReference>
<dbReference type="PANTHER" id="PTHR31680">
    <property type="entry name" value="LONGIFOLIA PROTEIN"/>
    <property type="match status" value="1"/>
</dbReference>
<dbReference type="InterPro" id="IPR032795">
    <property type="entry name" value="DUF3741-assoc"/>
</dbReference>
<feature type="region of interest" description="Disordered" evidence="1">
    <location>
        <begin position="377"/>
        <end position="556"/>
    </location>
</feature>
<accession>A0A2I4HKE6</accession>
<feature type="compositionally biased region" description="Polar residues" evidence="1">
    <location>
        <begin position="390"/>
        <end position="399"/>
    </location>
</feature>
<dbReference type="FunCoup" id="A0A2I4HKE6">
    <property type="interactions" value="573"/>
</dbReference>
<feature type="compositionally biased region" description="Low complexity" evidence="1">
    <location>
        <begin position="530"/>
        <end position="544"/>
    </location>
</feature>
<name>A0A2I4HKE6_JUGRE</name>
<feature type="compositionally biased region" description="Polar residues" evidence="1">
    <location>
        <begin position="437"/>
        <end position="451"/>
    </location>
</feature>
<feature type="compositionally biased region" description="Basic and acidic residues" evidence="1">
    <location>
        <begin position="547"/>
        <end position="556"/>
    </location>
</feature>
<reference evidence="3" key="1">
    <citation type="submission" date="2025-08" db="UniProtKB">
        <authorList>
            <consortium name="RefSeq"/>
        </authorList>
    </citation>
    <scope>IDENTIFICATION</scope>
    <source>
        <tissue evidence="3">Leaves</tissue>
    </source>
</reference>
<dbReference type="GO" id="GO:0051513">
    <property type="term" value="P:regulation of monopolar cell growth"/>
    <property type="evidence" value="ECO:0007669"/>
    <property type="project" value="InterPro"/>
</dbReference>
<proteinExistence type="predicted"/>
<dbReference type="InterPro" id="IPR033334">
    <property type="entry name" value="LNG1/2"/>
</dbReference>
<dbReference type="InterPro" id="IPR025486">
    <property type="entry name" value="DUF4378"/>
</dbReference>
<dbReference type="RefSeq" id="XP_018856552.1">
    <property type="nucleotide sequence ID" value="XM_019001007.2"/>
</dbReference>
<dbReference type="OrthoDB" id="1929599at2759"/>
<feature type="compositionally biased region" description="Polar residues" evidence="1">
    <location>
        <begin position="48"/>
        <end position="60"/>
    </location>
</feature>
<feature type="compositionally biased region" description="Basic and acidic residues" evidence="1">
    <location>
        <begin position="417"/>
        <end position="436"/>
    </location>
</feature>
<evidence type="ECO:0000313" key="2">
    <source>
        <dbReference type="Proteomes" id="UP000235220"/>
    </source>
</evidence>
<dbReference type="Gramene" id="Jr11_11850_p1">
    <property type="protein sequence ID" value="cds.Jr11_11850_p1"/>
    <property type="gene ID" value="Jr11_11850"/>
</dbReference>
<evidence type="ECO:0000256" key="1">
    <source>
        <dbReference type="SAM" id="MobiDB-lite"/>
    </source>
</evidence>
<dbReference type="KEGG" id="jre:109018819"/>
<dbReference type="AlphaFoldDB" id="A0A2I4HKE6"/>